<evidence type="ECO:0000313" key="1">
    <source>
        <dbReference type="EMBL" id="MCM2562193.1"/>
    </source>
</evidence>
<dbReference type="Proteomes" id="UP001203036">
    <property type="component" value="Unassembled WGS sequence"/>
</dbReference>
<evidence type="ECO:0000313" key="2">
    <source>
        <dbReference type="Proteomes" id="UP001203036"/>
    </source>
</evidence>
<gene>
    <name evidence="1" type="ORF">M8744_08540</name>
</gene>
<reference evidence="1" key="1">
    <citation type="submission" date="2022-06" db="EMBL/GenBank/DDBJ databases">
        <title>Lutimaribacter sp. EGI FJ00013, a novel bacterium isolated from a salt lake sediment enrichment.</title>
        <authorList>
            <person name="Gao L."/>
            <person name="Fang B.-Z."/>
            <person name="Li W.-J."/>
        </authorList>
    </citation>
    <scope>NUCLEOTIDE SEQUENCE</scope>
    <source>
        <strain evidence="1">EGI FJ00013</strain>
    </source>
</reference>
<protein>
    <submittedName>
        <fullName evidence="1">3-hydroxyacyl-CoA dehydrogenase NAD-binding domain-containing protein</fullName>
    </submittedName>
</protein>
<keyword evidence="2" id="KW-1185">Reference proteome</keyword>
<proteinExistence type="predicted"/>
<accession>A0ACC5ZV16</accession>
<dbReference type="EMBL" id="JAMQGO010000004">
    <property type="protein sequence ID" value="MCM2562193.1"/>
    <property type="molecule type" value="Genomic_DNA"/>
</dbReference>
<sequence length="314" mass="33296">MEIQRVTVIGGGLIGASWAALFLAHGLSVTVQDIDKAAEARVLAQLAAAWPDLQALGLARTTLEAAQAALRVTPDMQAALQGVQFVQECGPDRLPVKREIIAGIEAHVTANVIIASSSSALMASEMQQGAAHPGRILVGHPFNPPHLVPLVELVPGRHTEAETVTTARAFYEGLGREIVVPLRESRGHVANRLTAALYREAVHLVAEGIATVEDVDRAVSAGPGLRWALMGPHLTYHMGGGEGGLRHYLEHLGPAQERRWADLGTPRLDAATVDALVSGLDAALARMDETTLARRRDAALVALVLARRDQGFGA</sequence>
<comment type="caution">
    <text evidence="1">The sequence shown here is derived from an EMBL/GenBank/DDBJ whole genome shotgun (WGS) entry which is preliminary data.</text>
</comment>
<name>A0ACC5ZV16_9RHOB</name>
<organism evidence="1 2">
    <name type="scientific">Lutimaribacter degradans</name>
    <dbReference type="NCBI Taxonomy" id="2945989"/>
    <lineage>
        <taxon>Bacteria</taxon>
        <taxon>Pseudomonadati</taxon>
        <taxon>Pseudomonadota</taxon>
        <taxon>Alphaproteobacteria</taxon>
        <taxon>Rhodobacterales</taxon>
        <taxon>Roseobacteraceae</taxon>
        <taxon>Lutimaribacter</taxon>
    </lineage>
</organism>